<proteinExistence type="inferred from homology"/>
<keyword evidence="7 14" id="KW-0489">Methyltransferase</keyword>
<evidence type="ECO:0000256" key="3">
    <source>
        <dbReference type="ARBA" id="ARBA00007494"/>
    </source>
</evidence>
<dbReference type="InterPro" id="IPR029063">
    <property type="entry name" value="SAM-dependent_MTases_sf"/>
</dbReference>
<dbReference type="GO" id="GO:0003723">
    <property type="term" value="F:RNA binding"/>
    <property type="evidence" value="ECO:0007669"/>
    <property type="project" value="UniProtKB-UniRule"/>
</dbReference>
<sequence>MRLPPDSLAHALSLAAAALGKLRQGMALPQAIDAVCQGQPAPVRGAVQDLAYRATRWLGSTDWLIRTLIPRPPADCAANLLHVALAQLLDDPLPYAPFTVVDQAVTAASADPKLSHGKGMINGVLRRFLREQQALVADMQADPPAATNYPMWWIDAVRRAYPDAWQAILAAGNRRPPMVLRVNPRRVAIDVYLARLAEAGIDAERIGEQAVRLGRAVPVSELPGFADGDVSVQDAGAQLAATLLDVAPGQRVLDACAAPGGKTGHLLELADHLDVTALESDAARAVRITENLARLHQTATICVGDAAKPATWWDGRPFDRILADVPCSAAGIVRRHPDIRWLRRRADLKALAGLQRDIVCALWACLKPGGKLVYVTCSIFPTEGEDQARWFERHLEDAIRLHAPGQLLPASPDAAQASGFTPGASPLPLDHDGFFYAVFQKRP</sequence>
<dbReference type="Gene3D" id="3.30.70.1170">
    <property type="entry name" value="Sun protein, domain 3"/>
    <property type="match status" value="1"/>
</dbReference>
<dbReference type="Pfam" id="PF01189">
    <property type="entry name" value="Methyltr_RsmB-F"/>
    <property type="match status" value="1"/>
</dbReference>
<keyword evidence="8 14" id="KW-0808">Transferase</keyword>
<evidence type="ECO:0000256" key="2">
    <source>
        <dbReference type="ARBA" id="ARBA00004496"/>
    </source>
</evidence>
<evidence type="ECO:0000256" key="12">
    <source>
        <dbReference type="ARBA" id="ARBA00031088"/>
    </source>
</evidence>
<dbReference type="Gene3D" id="3.40.50.150">
    <property type="entry name" value="Vaccinia Virus protein VP39"/>
    <property type="match status" value="1"/>
</dbReference>
<feature type="binding site" evidence="14">
    <location>
        <position position="324"/>
    </location>
    <ligand>
        <name>S-adenosyl-L-methionine</name>
        <dbReference type="ChEBI" id="CHEBI:59789"/>
    </ligand>
</feature>
<keyword evidence="6" id="KW-0698">rRNA processing</keyword>
<keyword evidence="9 14" id="KW-0949">S-adenosyl-L-methionine</keyword>
<dbReference type="InterPro" id="IPR004573">
    <property type="entry name" value="rRNA_ssu_MeTfrase_B"/>
</dbReference>
<accession>A0AAD2B4J2</accession>
<feature type="active site" description="Nucleophile" evidence="14">
    <location>
        <position position="377"/>
    </location>
</feature>
<dbReference type="GO" id="GO:0005737">
    <property type="term" value="C:cytoplasm"/>
    <property type="evidence" value="ECO:0007669"/>
    <property type="project" value="UniProtKB-SubCell"/>
</dbReference>
<evidence type="ECO:0000256" key="10">
    <source>
        <dbReference type="ARBA" id="ARBA00022884"/>
    </source>
</evidence>
<name>A0AAD2B4J2_9RALS</name>
<dbReference type="AlphaFoldDB" id="A0AAD2B4J2"/>
<keyword evidence="17" id="KW-1185">Reference proteome</keyword>
<dbReference type="EMBL" id="CATWAF010000004">
    <property type="protein sequence ID" value="CAJ0699629.1"/>
    <property type="molecule type" value="Genomic_DNA"/>
</dbReference>
<dbReference type="InterPro" id="IPR049560">
    <property type="entry name" value="MeTrfase_RsmB-F_NOP2_cat"/>
</dbReference>
<keyword evidence="10 14" id="KW-0694">RNA-binding</keyword>
<dbReference type="PROSITE" id="PS01153">
    <property type="entry name" value="NOL1_NOP2_SUN"/>
    <property type="match status" value="1"/>
</dbReference>
<evidence type="ECO:0000259" key="15">
    <source>
        <dbReference type="PROSITE" id="PS51686"/>
    </source>
</evidence>
<dbReference type="SUPFAM" id="SSF53335">
    <property type="entry name" value="S-adenosyl-L-methionine-dependent methyltransferases"/>
    <property type="match status" value="1"/>
</dbReference>
<evidence type="ECO:0000256" key="7">
    <source>
        <dbReference type="ARBA" id="ARBA00022603"/>
    </source>
</evidence>
<evidence type="ECO:0000256" key="1">
    <source>
        <dbReference type="ARBA" id="ARBA00002724"/>
    </source>
</evidence>
<dbReference type="Proteomes" id="UP001189915">
    <property type="component" value="Unassembled WGS sequence"/>
</dbReference>
<dbReference type="Pfam" id="PF01029">
    <property type="entry name" value="NusB"/>
    <property type="match status" value="1"/>
</dbReference>
<dbReference type="EC" id="2.1.1.176" evidence="4"/>
<evidence type="ECO:0000256" key="13">
    <source>
        <dbReference type="ARBA" id="ARBA00047283"/>
    </source>
</evidence>
<dbReference type="SUPFAM" id="SSF48013">
    <property type="entry name" value="NusB-like"/>
    <property type="match status" value="1"/>
</dbReference>
<comment type="subcellular location">
    <subcellularLocation>
        <location evidence="2">Cytoplasm</location>
    </subcellularLocation>
</comment>
<feature type="binding site" evidence="14">
    <location>
        <position position="305"/>
    </location>
    <ligand>
        <name>S-adenosyl-L-methionine</name>
        <dbReference type="ChEBI" id="CHEBI:59789"/>
    </ligand>
</feature>
<dbReference type="InterPro" id="IPR001678">
    <property type="entry name" value="MeTrfase_RsmB-F_NOP2_dom"/>
</dbReference>
<comment type="similarity">
    <text evidence="3 14">Belongs to the class I-like SAM-binding methyltransferase superfamily. RsmB/NOP family.</text>
</comment>
<dbReference type="InterPro" id="IPR006027">
    <property type="entry name" value="NusB_RsmB_TIM44"/>
</dbReference>
<dbReference type="PANTHER" id="PTHR22807">
    <property type="entry name" value="NOP2 YEAST -RELATED NOL1/NOP2/FMU SUN DOMAIN-CONTAINING"/>
    <property type="match status" value="1"/>
</dbReference>
<feature type="binding site" evidence="14">
    <location>
        <position position="279"/>
    </location>
    <ligand>
        <name>S-adenosyl-L-methionine</name>
        <dbReference type="ChEBI" id="CHEBI:59789"/>
    </ligand>
</feature>
<dbReference type="InterPro" id="IPR054728">
    <property type="entry name" value="RsmB-like_ferredoxin"/>
</dbReference>
<evidence type="ECO:0000313" key="16">
    <source>
        <dbReference type="EMBL" id="CAJ0699629.1"/>
    </source>
</evidence>
<dbReference type="Gene3D" id="1.10.940.10">
    <property type="entry name" value="NusB-like"/>
    <property type="match status" value="1"/>
</dbReference>
<dbReference type="PROSITE" id="PS51686">
    <property type="entry name" value="SAM_MT_RSMB_NOP"/>
    <property type="match status" value="1"/>
</dbReference>
<feature type="domain" description="SAM-dependent MTase RsmB/NOP-type" evidence="15">
    <location>
        <begin position="168"/>
        <end position="442"/>
    </location>
</feature>
<dbReference type="NCBIfam" id="TIGR00563">
    <property type="entry name" value="rsmB"/>
    <property type="match status" value="1"/>
</dbReference>
<evidence type="ECO:0000256" key="9">
    <source>
        <dbReference type="ARBA" id="ARBA00022691"/>
    </source>
</evidence>
<evidence type="ECO:0000256" key="14">
    <source>
        <dbReference type="PROSITE-ProRule" id="PRU01023"/>
    </source>
</evidence>
<protein>
    <recommendedName>
        <fullName evidence="4">16S rRNA (cytosine(967)-C(5))-methyltransferase</fullName>
        <ecNumber evidence="4">2.1.1.176</ecNumber>
    </recommendedName>
    <alternativeName>
        <fullName evidence="11">16S rRNA m5C967 methyltransferase</fullName>
    </alternativeName>
    <alternativeName>
        <fullName evidence="12">rRNA (cytosine-C(5)-)-methyltransferase RsmB</fullName>
    </alternativeName>
</protein>
<dbReference type="InterPro" id="IPR035926">
    <property type="entry name" value="NusB-like_sf"/>
</dbReference>
<keyword evidence="5" id="KW-0963">Cytoplasm</keyword>
<dbReference type="InterPro" id="IPR023267">
    <property type="entry name" value="RCMT"/>
</dbReference>
<reference evidence="16 17" key="1">
    <citation type="submission" date="2023-07" db="EMBL/GenBank/DDBJ databases">
        <authorList>
            <person name="Peeters C."/>
        </authorList>
    </citation>
    <scope>NUCLEOTIDE SEQUENCE [LARGE SCALE GENOMIC DNA]</scope>
    <source>
        <strain evidence="16 17">LMG 18091</strain>
    </source>
</reference>
<dbReference type="RefSeq" id="WP_316870388.1">
    <property type="nucleotide sequence ID" value="NZ_CATWAF010000004.1"/>
</dbReference>
<comment type="caution">
    <text evidence="16">The sequence shown here is derived from an EMBL/GenBank/DDBJ whole genome shotgun (WGS) entry which is preliminary data.</text>
</comment>
<dbReference type="CDD" id="cd02440">
    <property type="entry name" value="AdoMet_MTases"/>
    <property type="match status" value="1"/>
</dbReference>
<dbReference type="GO" id="GO:0008649">
    <property type="term" value="F:rRNA methyltransferase activity"/>
    <property type="evidence" value="ECO:0007669"/>
    <property type="project" value="InterPro"/>
</dbReference>
<dbReference type="GO" id="GO:0006355">
    <property type="term" value="P:regulation of DNA-templated transcription"/>
    <property type="evidence" value="ECO:0007669"/>
    <property type="project" value="InterPro"/>
</dbReference>
<evidence type="ECO:0000256" key="11">
    <source>
        <dbReference type="ARBA" id="ARBA00030399"/>
    </source>
</evidence>
<dbReference type="NCBIfam" id="NF008149">
    <property type="entry name" value="PRK10901.1"/>
    <property type="match status" value="1"/>
</dbReference>
<dbReference type="Pfam" id="PF22458">
    <property type="entry name" value="RsmF-B_ferredox"/>
    <property type="match status" value="1"/>
</dbReference>
<feature type="binding site" evidence="14">
    <location>
        <begin position="256"/>
        <end position="262"/>
    </location>
    <ligand>
        <name>S-adenosyl-L-methionine</name>
        <dbReference type="ChEBI" id="CHEBI:59789"/>
    </ligand>
</feature>
<dbReference type="Gene3D" id="1.10.287.730">
    <property type="entry name" value="Helix hairpin bin"/>
    <property type="match status" value="1"/>
</dbReference>
<comment type="function">
    <text evidence="1">Specifically methylates the cytosine at position 967 (m5C967) of 16S rRNA.</text>
</comment>
<comment type="catalytic activity">
    <reaction evidence="13">
        <text>cytidine(967) in 16S rRNA + S-adenosyl-L-methionine = 5-methylcytidine(967) in 16S rRNA + S-adenosyl-L-homocysteine + H(+)</text>
        <dbReference type="Rhea" id="RHEA:42748"/>
        <dbReference type="Rhea" id="RHEA-COMP:10219"/>
        <dbReference type="Rhea" id="RHEA-COMP:10220"/>
        <dbReference type="ChEBI" id="CHEBI:15378"/>
        <dbReference type="ChEBI" id="CHEBI:57856"/>
        <dbReference type="ChEBI" id="CHEBI:59789"/>
        <dbReference type="ChEBI" id="CHEBI:74483"/>
        <dbReference type="ChEBI" id="CHEBI:82748"/>
        <dbReference type="EC" id="2.1.1.176"/>
    </reaction>
</comment>
<organism evidence="16 17">
    <name type="scientific">Ralstonia wenshanensis</name>
    <dbReference type="NCBI Taxonomy" id="2842456"/>
    <lineage>
        <taxon>Bacteria</taxon>
        <taxon>Pseudomonadati</taxon>
        <taxon>Pseudomonadota</taxon>
        <taxon>Betaproteobacteria</taxon>
        <taxon>Burkholderiales</taxon>
        <taxon>Burkholderiaceae</taxon>
        <taxon>Ralstonia</taxon>
    </lineage>
</organism>
<dbReference type="PRINTS" id="PR02008">
    <property type="entry name" value="RCMTFAMILY"/>
</dbReference>
<evidence type="ECO:0000256" key="5">
    <source>
        <dbReference type="ARBA" id="ARBA00022490"/>
    </source>
</evidence>
<gene>
    <name evidence="16" type="primary">rsmB_2</name>
    <name evidence="16" type="ORF">LMG18091_02980</name>
</gene>
<dbReference type="PANTHER" id="PTHR22807:SF61">
    <property type="entry name" value="NOL1_NOP2_SUN FAMILY PROTEIN _ ANTITERMINATION NUSB DOMAIN-CONTAINING PROTEIN"/>
    <property type="match status" value="1"/>
</dbReference>
<evidence type="ECO:0000256" key="6">
    <source>
        <dbReference type="ARBA" id="ARBA00022552"/>
    </source>
</evidence>
<evidence type="ECO:0000313" key="17">
    <source>
        <dbReference type="Proteomes" id="UP001189915"/>
    </source>
</evidence>
<evidence type="ECO:0000256" key="4">
    <source>
        <dbReference type="ARBA" id="ARBA00012140"/>
    </source>
</evidence>
<dbReference type="InterPro" id="IPR018314">
    <property type="entry name" value="RsmB/NOL1/NOP2-like_CS"/>
</dbReference>
<evidence type="ECO:0000256" key="8">
    <source>
        <dbReference type="ARBA" id="ARBA00022679"/>
    </source>
</evidence>